<dbReference type="AlphaFoldDB" id="K6AIK2"/>
<feature type="domain" description="Peptidase S74" evidence="2">
    <location>
        <begin position="125"/>
        <end position="263"/>
    </location>
</feature>
<dbReference type="InterPro" id="IPR030392">
    <property type="entry name" value="S74_ICA"/>
</dbReference>
<reference evidence="3 4" key="1">
    <citation type="submission" date="2012-02" db="EMBL/GenBank/DDBJ databases">
        <title>The Genome Sequence of Parabacteroides johnsonii CL02T12C29.</title>
        <authorList>
            <consortium name="The Broad Institute Genome Sequencing Platform"/>
            <person name="Earl A."/>
            <person name="Ward D."/>
            <person name="Feldgarden M."/>
            <person name="Gevers D."/>
            <person name="Zitomersky N.L."/>
            <person name="Coyne M.J."/>
            <person name="Comstock L.E."/>
            <person name="Young S.K."/>
            <person name="Zeng Q."/>
            <person name="Gargeya S."/>
            <person name="Fitzgerald M."/>
            <person name="Haas B."/>
            <person name="Abouelleil A."/>
            <person name="Alvarado L."/>
            <person name="Arachchi H.M."/>
            <person name="Berlin A."/>
            <person name="Chapman S.B."/>
            <person name="Gearin G."/>
            <person name="Goldberg J."/>
            <person name="Griggs A."/>
            <person name="Gujja S."/>
            <person name="Hansen M."/>
            <person name="Heiman D."/>
            <person name="Howarth C."/>
            <person name="Larimer J."/>
            <person name="Lui A."/>
            <person name="MacDonald P.J.P."/>
            <person name="McCowen C."/>
            <person name="Montmayeur A."/>
            <person name="Murphy C."/>
            <person name="Neiman D."/>
            <person name="Pearson M."/>
            <person name="Priest M."/>
            <person name="Roberts A."/>
            <person name="Saif S."/>
            <person name="Shea T."/>
            <person name="Sisk P."/>
            <person name="Stolte C."/>
            <person name="Sykes S."/>
            <person name="Wortman J."/>
            <person name="Nusbaum C."/>
            <person name="Birren B."/>
        </authorList>
    </citation>
    <scope>NUCLEOTIDE SEQUENCE [LARGE SCALE GENOMIC DNA]</scope>
    <source>
        <strain evidence="3 4">CL02T12C29</strain>
    </source>
</reference>
<gene>
    <name evidence="3" type="ORF">HMPREF1077_00273</name>
</gene>
<dbReference type="PROSITE" id="PS51688">
    <property type="entry name" value="ICA"/>
    <property type="match status" value="1"/>
</dbReference>
<proteinExistence type="predicted"/>
<dbReference type="Proteomes" id="UP000001218">
    <property type="component" value="Unassembled WGS sequence"/>
</dbReference>
<protein>
    <recommendedName>
        <fullName evidence="2">Peptidase S74 domain-containing protein</fullName>
    </recommendedName>
</protein>
<name>K6AIK2_9BACT</name>
<dbReference type="eggNOG" id="COG0729">
    <property type="taxonomic scope" value="Bacteria"/>
</dbReference>
<evidence type="ECO:0000313" key="4">
    <source>
        <dbReference type="Proteomes" id="UP000001218"/>
    </source>
</evidence>
<dbReference type="Pfam" id="PF13884">
    <property type="entry name" value="Peptidase_S74"/>
    <property type="match status" value="2"/>
</dbReference>
<dbReference type="EMBL" id="AGZP01000004">
    <property type="protein sequence ID" value="EKN15568.1"/>
    <property type="molecule type" value="Genomic_DNA"/>
</dbReference>
<organism evidence="3 4">
    <name type="scientific">Parabacteroides johnsonii CL02T12C29</name>
    <dbReference type="NCBI Taxonomy" id="999419"/>
    <lineage>
        <taxon>Bacteria</taxon>
        <taxon>Pseudomonadati</taxon>
        <taxon>Bacteroidota</taxon>
        <taxon>Bacteroidia</taxon>
        <taxon>Bacteroidales</taxon>
        <taxon>Tannerellaceae</taxon>
        <taxon>Parabacteroides</taxon>
    </lineage>
</organism>
<dbReference type="PATRIC" id="fig|999419.3.peg.273"/>
<evidence type="ECO:0000256" key="1">
    <source>
        <dbReference type="SAM" id="MobiDB-lite"/>
    </source>
</evidence>
<comment type="caution">
    <text evidence="3">The sequence shown here is derived from an EMBL/GenBank/DDBJ whole genome shotgun (WGS) entry which is preliminary data.</text>
</comment>
<accession>K6AIK2</accession>
<evidence type="ECO:0000259" key="2">
    <source>
        <dbReference type="PROSITE" id="PS51688"/>
    </source>
</evidence>
<dbReference type="HOGENOM" id="CLU_719332_0_0_10"/>
<evidence type="ECO:0000313" key="3">
    <source>
        <dbReference type="EMBL" id="EKN15568.1"/>
    </source>
</evidence>
<feature type="region of interest" description="Disordered" evidence="1">
    <location>
        <begin position="162"/>
        <end position="192"/>
    </location>
</feature>
<sequence length="368" mass="41227">MVLASLFTSVNAQLRVLSDGRVQMGQNVPSLDQGKVATLLVLGSNDKIGTGAIIALGDFGTKSQNTFWGEYGNTDSDQLWFQGKLGYYLTYGEQANSVVSYYDPAKNSNFVFNTNLRVNGVNITSDARMKDNIQPIKNPIDILSRVDGVSYTYRLSEIQKNRKSEENAFPETPETMTNEVNDALTEKEQRDEQIKKEIELREEEEANRRRIGFMAQDIQKVLPELVQTDEKGVMSIDYIGFIPLIVESLKQMQQTIQDQQKEIETLQSLLPAETKSMFRSTSNEDVSVVEGAKLYNRAGASVSYTLPATYNTADLKVFDISGKLLKKIILTGNNSIVDFNSSEIGYGTFIYMLFVDGKKADTLKKFIN</sequence>